<dbReference type="PANTHER" id="PTHR21666">
    <property type="entry name" value="PEPTIDASE-RELATED"/>
    <property type="match status" value="1"/>
</dbReference>
<dbReference type="CDD" id="cd12797">
    <property type="entry name" value="M23_peptidase"/>
    <property type="match status" value="1"/>
</dbReference>
<sequence length="571" mass="63765">MIKMYCLPIFLWAIFSIASAQDFKQSKEYPKDVFRYPLDLPPATAGTFGELRPNHFHAGLDFKTQQHIGFPVHAADKGYVSRLKVQYGGFGNAVYIAHPGGFTSVYGHLDHFIPQLAALIKQAQEQQQKWDVDLTLNPFQFPVYKGQVVAASGNTGASGGPHVHFEIRDTETQETINAQLFGLTVPDKIPPSLYSVSVYHLNGRPFDENIFRQTYPVRGAAGNYHLAKPQTLELSGEIGFGITANDMNSTSANKNGVYSIELKVDDKTVFTYAAERFAFDQTHAINAFIDYPYIQKTGGFIQKCFILPGAKITLYPQSVNRGVVTFNDNEMHDVEYVVKDIAGNTSTVKLKVKSSIPKESHPVFHPQGTLLHYDKHSEFTTDKVRLVSDPGNLYDDLDLQYSILPKRPGSYSALHRIHNKYTPIHDSLTLYIKSDADLGKYTNKAVLVSSINGAVESVYENGFIKGIIHGFGDYDIRIDSIPPVISPVNIRNGSNLAATRKVIFRVNDSLSGVKNVMGKIDGKWVVVEHDYKSKMFIYTFGPEISSGKHTFELTATDFKNNVSQFTADFYR</sequence>
<dbReference type="RefSeq" id="WP_194104712.1">
    <property type="nucleotide sequence ID" value="NZ_JADFFM010000001.1"/>
</dbReference>
<comment type="caution">
    <text evidence="3">The sequence shown here is derived from an EMBL/GenBank/DDBJ whole genome shotgun (WGS) entry which is preliminary data.</text>
</comment>
<keyword evidence="1" id="KW-0732">Signal</keyword>
<keyword evidence="4" id="KW-1185">Reference proteome</keyword>
<dbReference type="InterPro" id="IPR011055">
    <property type="entry name" value="Dup_hybrid_motif"/>
</dbReference>
<dbReference type="EMBL" id="JADFFM010000001">
    <property type="protein sequence ID" value="MBE9665311.1"/>
    <property type="molecule type" value="Genomic_DNA"/>
</dbReference>
<evidence type="ECO:0000313" key="4">
    <source>
        <dbReference type="Proteomes" id="UP000632774"/>
    </source>
</evidence>
<organism evidence="3 4">
    <name type="scientific">Mucilaginibacter boryungensis</name>
    <dbReference type="NCBI Taxonomy" id="768480"/>
    <lineage>
        <taxon>Bacteria</taxon>
        <taxon>Pseudomonadati</taxon>
        <taxon>Bacteroidota</taxon>
        <taxon>Sphingobacteriia</taxon>
        <taxon>Sphingobacteriales</taxon>
        <taxon>Sphingobacteriaceae</taxon>
        <taxon>Mucilaginibacter</taxon>
    </lineage>
</organism>
<evidence type="ECO:0000259" key="2">
    <source>
        <dbReference type="Pfam" id="PF01551"/>
    </source>
</evidence>
<dbReference type="Proteomes" id="UP000632774">
    <property type="component" value="Unassembled WGS sequence"/>
</dbReference>
<reference evidence="3 4" key="1">
    <citation type="submission" date="2020-10" db="EMBL/GenBank/DDBJ databases">
        <title>Mucilaginibacter mali sp. nov., isolated from rhizosphere soil of apple orchard.</title>
        <authorList>
            <person name="Lee J.-S."/>
            <person name="Kim H.S."/>
            <person name="Kim J.-S."/>
        </authorList>
    </citation>
    <scope>NUCLEOTIDE SEQUENCE [LARGE SCALE GENOMIC DNA]</scope>
    <source>
        <strain evidence="3 4">KCTC 23157</strain>
    </source>
</reference>
<protein>
    <submittedName>
        <fullName evidence="3">M23 family metallopeptidase</fullName>
    </submittedName>
</protein>
<feature type="chain" id="PRO_5047249738" evidence="1">
    <location>
        <begin position="21"/>
        <end position="571"/>
    </location>
</feature>
<dbReference type="PANTHER" id="PTHR21666:SF270">
    <property type="entry name" value="MUREIN HYDROLASE ACTIVATOR ENVC"/>
    <property type="match status" value="1"/>
</dbReference>
<feature type="domain" description="M23ase beta-sheet core" evidence="2">
    <location>
        <begin position="56"/>
        <end position="112"/>
    </location>
</feature>
<accession>A0ABR9XDJ4</accession>
<dbReference type="Pfam" id="PF01551">
    <property type="entry name" value="Peptidase_M23"/>
    <property type="match status" value="1"/>
</dbReference>
<dbReference type="Gene3D" id="2.70.70.10">
    <property type="entry name" value="Glucose Permease (Domain IIA)"/>
    <property type="match status" value="1"/>
</dbReference>
<evidence type="ECO:0000256" key="1">
    <source>
        <dbReference type="SAM" id="SignalP"/>
    </source>
</evidence>
<gene>
    <name evidence="3" type="ORF">IRJ18_02975</name>
</gene>
<evidence type="ECO:0000313" key="3">
    <source>
        <dbReference type="EMBL" id="MBE9665311.1"/>
    </source>
</evidence>
<name>A0ABR9XDJ4_9SPHI</name>
<dbReference type="InterPro" id="IPR050570">
    <property type="entry name" value="Cell_wall_metabolism_enzyme"/>
</dbReference>
<proteinExistence type="predicted"/>
<dbReference type="InterPro" id="IPR016047">
    <property type="entry name" value="M23ase_b-sheet_dom"/>
</dbReference>
<dbReference type="SUPFAM" id="SSF51261">
    <property type="entry name" value="Duplicated hybrid motif"/>
    <property type="match status" value="1"/>
</dbReference>
<feature type="signal peptide" evidence="1">
    <location>
        <begin position="1"/>
        <end position="20"/>
    </location>
</feature>